<protein>
    <submittedName>
        <fullName evidence="1">Uncharacterized protein</fullName>
    </submittedName>
</protein>
<dbReference type="EMBL" id="OX395130">
    <property type="protein sequence ID" value="CAI5776159.1"/>
    <property type="molecule type" value="Genomic_DNA"/>
</dbReference>
<proteinExistence type="predicted"/>
<dbReference type="Proteomes" id="UP001178461">
    <property type="component" value="Chromosome 5"/>
</dbReference>
<accession>A0AA35KF48</accession>
<gene>
    <name evidence="1" type="ORF">PODLI_1B030433</name>
</gene>
<reference evidence="1" key="1">
    <citation type="submission" date="2022-12" db="EMBL/GenBank/DDBJ databases">
        <authorList>
            <person name="Alioto T."/>
            <person name="Alioto T."/>
            <person name="Gomez Garrido J."/>
        </authorList>
    </citation>
    <scope>NUCLEOTIDE SEQUENCE</scope>
</reference>
<organism evidence="1 2">
    <name type="scientific">Podarcis lilfordi</name>
    <name type="common">Lilford's wall lizard</name>
    <dbReference type="NCBI Taxonomy" id="74358"/>
    <lineage>
        <taxon>Eukaryota</taxon>
        <taxon>Metazoa</taxon>
        <taxon>Chordata</taxon>
        <taxon>Craniata</taxon>
        <taxon>Vertebrata</taxon>
        <taxon>Euteleostomi</taxon>
        <taxon>Lepidosauria</taxon>
        <taxon>Squamata</taxon>
        <taxon>Bifurcata</taxon>
        <taxon>Unidentata</taxon>
        <taxon>Episquamata</taxon>
        <taxon>Laterata</taxon>
        <taxon>Lacertibaenia</taxon>
        <taxon>Lacertidae</taxon>
        <taxon>Podarcis</taxon>
    </lineage>
</organism>
<evidence type="ECO:0000313" key="2">
    <source>
        <dbReference type="Proteomes" id="UP001178461"/>
    </source>
</evidence>
<dbReference type="AlphaFoldDB" id="A0AA35KF48"/>
<sequence>MLPCQSQERVQQQKLWWSNRWEIARHEKLTWYTRFLKGKAKTGFYGRLRSAQLLLRTGDSDTVAVTGDVLTLLLACKGDGLRLC</sequence>
<keyword evidence="2" id="KW-1185">Reference proteome</keyword>
<evidence type="ECO:0000313" key="1">
    <source>
        <dbReference type="EMBL" id="CAI5776159.1"/>
    </source>
</evidence>
<name>A0AA35KF48_9SAUR</name>